<dbReference type="Proteomes" id="UP000249754">
    <property type="component" value="Unassembled WGS sequence"/>
</dbReference>
<sequence length="142" mass="16124">MLMQSTQKKIASLIFIIVGILLIVADLVMANSNLEFIRKGVVTEGVVILTKYGRFHPDIRFNTTNSEMITFPQNGFNKGYRVHDTMSVLYDPNHPNNACINSFGPLWGGYLAFLVIGLLFVVSGTIKLLYPNTRWLYFNFEK</sequence>
<keyword evidence="1" id="KW-1133">Transmembrane helix</keyword>
<name>A0A327RZN2_9SPHI</name>
<keyword evidence="1" id="KW-0812">Transmembrane</keyword>
<feature type="transmembrane region" description="Helical" evidence="1">
    <location>
        <begin position="110"/>
        <end position="130"/>
    </location>
</feature>
<keyword evidence="1" id="KW-0472">Membrane</keyword>
<reference evidence="2 3" key="1">
    <citation type="submission" date="2018-06" db="EMBL/GenBank/DDBJ databases">
        <title>Genomic Encyclopedia of Archaeal and Bacterial Type Strains, Phase II (KMG-II): from individual species to whole genera.</title>
        <authorList>
            <person name="Goeker M."/>
        </authorList>
    </citation>
    <scope>NUCLEOTIDE SEQUENCE [LARGE SCALE GENOMIC DNA]</scope>
    <source>
        <strain evidence="2 3">DSM 14825</strain>
    </source>
</reference>
<organism evidence="2 3">
    <name type="scientific">Pedobacter cryoconitis</name>
    <dbReference type="NCBI Taxonomy" id="188932"/>
    <lineage>
        <taxon>Bacteria</taxon>
        <taxon>Pseudomonadati</taxon>
        <taxon>Bacteroidota</taxon>
        <taxon>Sphingobacteriia</taxon>
        <taxon>Sphingobacteriales</taxon>
        <taxon>Sphingobacteriaceae</taxon>
        <taxon>Pedobacter</taxon>
    </lineage>
</organism>
<protein>
    <submittedName>
        <fullName evidence="2">Uncharacterized protein DUF3592</fullName>
    </submittedName>
</protein>
<evidence type="ECO:0000256" key="1">
    <source>
        <dbReference type="SAM" id="Phobius"/>
    </source>
</evidence>
<dbReference type="EMBL" id="QLLR01000046">
    <property type="protein sequence ID" value="RAJ20873.1"/>
    <property type="molecule type" value="Genomic_DNA"/>
</dbReference>
<comment type="caution">
    <text evidence="2">The sequence shown here is derived from an EMBL/GenBank/DDBJ whole genome shotgun (WGS) entry which is preliminary data.</text>
</comment>
<evidence type="ECO:0000313" key="2">
    <source>
        <dbReference type="EMBL" id="RAJ20873.1"/>
    </source>
</evidence>
<proteinExistence type="predicted"/>
<gene>
    <name evidence="2" type="ORF">LY11_05075</name>
</gene>
<feature type="transmembrane region" description="Helical" evidence="1">
    <location>
        <begin position="12"/>
        <end position="30"/>
    </location>
</feature>
<dbReference type="AlphaFoldDB" id="A0A327RZN2"/>
<accession>A0A327RZN2</accession>
<evidence type="ECO:0000313" key="3">
    <source>
        <dbReference type="Proteomes" id="UP000249754"/>
    </source>
</evidence>